<sequence>MSGRPVWLLDVDGVVNAYYAGWRREPHVVQVWSAADQYSYRIRWEPRVVDAINRIHHDRLAEVRWCSTWCTDIQNLQDALAAGPFRTAFPARANDLSWAEMKARAALEVLGSGRPLVWTDDEEIGAARERHPRLGDAERDGRALLVAPSGSCGLRPRDIRRIAAFLGAV</sequence>
<gene>
    <name evidence="1" type="ORF">BJY16_005806</name>
</gene>
<name>A0A7W7H1W0_9ACTN</name>
<evidence type="ECO:0000313" key="2">
    <source>
        <dbReference type="Proteomes" id="UP000546162"/>
    </source>
</evidence>
<accession>A0A7W7H1W0</accession>
<evidence type="ECO:0000313" key="1">
    <source>
        <dbReference type="EMBL" id="MBB4742347.1"/>
    </source>
</evidence>
<dbReference type="AlphaFoldDB" id="A0A7W7H1W0"/>
<dbReference type="RefSeq" id="WP_185042725.1">
    <property type="nucleotide sequence ID" value="NZ_BAABFG010000005.1"/>
</dbReference>
<reference evidence="1 2" key="1">
    <citation type="submission" date="2020-08" db="EMBL/GenBank/DDBJ databases">
        <title>Sequencing the genomes of 1000 actinobacteria strains.</title>
        <authorList>
            <person name="Klenk H.-P."/>
        </authorList>
    </citation>
    <scope>NUCLEOTIDE SEQUENCE [LARGE SCALE GENOMIC DNA]</scope>
    <source>
        <strain evidence="1 2">DSM 45809</strain>
    </source>
</reference>
<keyword evidence="2" id="KW-1185">Reference proteome</keyword>
<dbReference type="EMBL" id="JACHNB010000001">
    <property type="protein sequence ID" value="MBB4742347.1"/>
    <property type="molecule type" value="Genomic_DNA"/>
</dbReference>
<protein>
    <submittedName>
        <fullName evidence="1">Uncharacterized protein</fullName>
    </submittedName>
</protein>
<proteinExistence type="predicted"/>
<organism evidence="1 2">
    <name type="scientific">Actinoplanes octamycinicus</name>
    <dbReference type="NCBI Taxonomy" id="135948"/>
    <lineage>
        <taxon>Bacteria</taxon>
        <taxon>Bacillati</taxon>
        <taxon>Actinomycetota</taxon>
        <taxon>Actinomycetes</taxon>
        <taxon>Micromonosporales</taxon>
        <taxon>Micromonosporaceae</taxon>
        <taxon>Actinoplanes</taxon>
    </lineage>
</organism>
<comment type="caution">
    <text evidence="1">The sequence shown here is derived from an EMBL/GenBank/DDBJ whole genome shotgun (WGS) entry which is preliminary data.</text>
</comment>
<dbReference type="Proteomes" id="UP000546162">
    <property type="component" value="Unassembled WGS sequence"/>
</dbReference>